<dbReference type="SFLD" id="SFLDG01180">
    <property type="entry name" value="SUF1"/>
    <property type="match status" value="1"/>
</dbReference>
<dbReference type="PANTHER" id="PTHR12289:SF41">
    <property type="entry name" value="FAILED AXON CONNECTIONS-RELATED"/>
    <property type="match status" value="1"/>
</dbReference>
<evidence type="ECO:0000256" key="3">
    <source>
        <dbReference type="ARBA" id="ARBA00022448"/>
    </source>
</evidence>
<name>A0A9P8CZJ4_MORAP</name>
<organism evidence="11 12">
    <name type="scientific">Mortierella alpina</name>
    <name type="common">Oleaginous fungus</name>
    <name type="synonym">Mortierella renispora</name>
    <dbReference type="NCBI Taxonomy" id="64518"/>
    <lineage>
        <taxon>Eukaryota</taxon>
        <taxon>Fungi</taxon>
        <taxon>Fungi incertae sedis</taxon>
        <taxon>Mucoromycota</taxon>
        <taxon>Mortierellomycotina</taxon>
        <taxon>Mortierellomycetes</taxon>
        <taxon>Mortierellales</taxon>
        <taxon>Mortierellaceae</taxon>
        <taxon>Mortierella</taxon>
    </lineage>
</organism>
<dbReference type="EMBL" id="JAIFTL010000060">
    <property type="protein sequence ID" value="KAG9324654.1"/>
    <property type="molecule type" value="Genomic_DNA"/>
</dbReference>
<evidence type="ECO:0000256" key="8">
    <source>
        <dbReference type="SAM" id="Phobius"/>
    </source>
</evidence>
<evidence type="ECO:0000256" key="7">
    <source>
        <dbReference type="ARBA" id="ARBA00023136"/>
    </source>
</evidence>
<dbReference type="AlphaFoldDB" id="A0A9P8CZJ4"/>
<evidence type="ECO:0000313" key="12">
    <source>
        <dbReference type="Proteomes" id="UP000717515"/>
    </source>
</evidence>
<evidence type="ECO:0000256" key="6">
    <source>
        <dbReference type="ARBA" id="ARBA00023128"/>
    </source>
</evidence>
<comment type="caution">
    <text evidence="11">The sequence shown here is derived from an EMBL/GenBank/DDBJ whole genome shotgun (WGS) entry which is preliminary data.</text>
</comment>
<keyword evidence="8" id="KW-0812">Transmembrane</keyword>
<evidence type="ECO:0008006" key="13">
    <source>
        <dbReference type="Google" id="ProtNLM"/>
    </source>
</evidence>
<dbReference type="Proteomes" id="UP000717515">
    <property type="component" value="Unassembled WGS sequence"/>
</dbReference>
<dbReference type="Pfam" id="PF10568">
    <property type="entry name" value="Tom37"/>
    <property type="match status" value="1"/>
</dbReference>
<dbReference type="InterPro" id="IPR040079">
    <property type="entry name" value="Glutathione_S-Trfase"/>
</dbReference>
<feature type="transmembrane region" description="Helical" evidence="8">
    <location>
        <begin position="318"/>
        <end position="340"/>
    </location>
</feature>
<accession>A0A9P8CZJ4</accession>
<dbReference type="CDD" id="cd03078">
    <property type="entry name" value="GST_N_Metaxin1_like"/>
    <property type="match status" value="1"/>
</dbReference>
<evidence type="ECO:0000259" key="9">
    <source>
        <dbReference type="Pfam" id="PF10568"/>
    </source>
</evidence>
<keyword evidence="3" id="KW-0813">Transport</keyword>
<dbReference type="Pfam" id="PF17171">
    <property type="entry name" value="GST_C_6"/>
    <property type="match status" value="1"/>
</dbReference>
<reference evidence="11" key="1">
    <citation type="submission" date="2021-07" db="EMBL/GenBank/DDBJ databases">
        <title>Draft genome of Mortierella alpina, strain LL118, isolated from an aspen leaf litter sample.</title>
        <authorList>
            <person name="Yang S."/>
            <person name="Vinatzer B.A."/>
        </authorList>
    </citation>
    <scope>NUCLEOTIDE SEQUENCE</scope>
    <source>
        <strain evidence="11">LL118</strain>
    </source>
</reference>
<keyword evidence="5" id="KW-0653">Protein transport</keyword>
<dbReference type="InterPro" id="IPR050931">
    <property type="entry name" value="Mito_Protein_Transport_Metaxin"/>
</dbReference>
<evidence type="ECO:0000313" key="11">
    <source>
        <dbReference type="EMBL" id="KAG9324654.1"/>
    </source>
</evidence>
<dbReference type="PANTHER" id="PTHR12289">
    <property type="entry name" value="METAXIN RELATED"/>
    <property type="match status" value="1"/>
</dbReference>
<dbReference type="SFLD" id="SFLDS00019">
    <property type="entry name" value="Glutathione_Transferase_(cytos"/>
    <property type="match status" value="1"/>
</dbReference>
<comment type="similarity">
    <text evidence="2">Belongs to the metaxin family.</text>
</comment>
<dbReference type="InterPro" id="IPR033468">
    <property type="entry name" value="Metaxin_GST"/>
</dbReference>
<dbReference type="GO" id="GO:0001401">
    <property type="term" value="C:SAM complex"/>
    <property type="evidence" value="ECO:0007669"/>
    <property type="project" value="InterPro"/>
</dbReference>
<comment type="subcellular location">
    <subcellularLocation>
        <location evidence="1">Mitochondrion outer membrane</location>
    </subcellularLocation>
</comment>
<evidence type="ECO:0000259" key="10">
    <source>
        <dbReference type="Pfam" id="PF17171"/>
    </source>
</evidence>
<keyword evidence="6" id="KW-0496">Mitochondrion</keyword>
<keyword evidence="7 8" id="KW-0472">Membrane</keyword>
<feature type="domain" description="Metaxin glutathione S-transferase" evidence="10">
    <location>
        <begin position="176"/>
        <end position="240"/>
    </location>
</feature>
<feature type="domain" description="Mitochondrial outer membrane transport complex Sam37/metaxin N-terminal" evidence="9">
    <location>
        <begin position="22"/>
        <end position="142"/>
    </location>
</feature>
<evidence type="ECO:0000256" key="2">
    <source>
        <dbReference type="ARBA" id="ARBA00009170"/>
    </source>
</evidence>
<evidence type="ECO:0000256" key="4">
    <source>
        <dbReference type="ARBA" id="ARBA00022787"/>
    </source>
</evidence>
<protein>
    <recommendedName>
        <fullName evidence="13">Metaxin</fullName>
    </recommendedName>
</protein>
<proteinExistence type="inferred from homology"/>
<dbReference type="GO" id="GO:0007005">
    <property type="term" value="P:mitochondrion organization"/>
    <property type="evidence" value="ECO:0007669"/>
    <property type="project" value="TreeGrafter"/>
</dbReference>
<dbReference type="Gene3D" id="1.20.1050.10">
    <property type="match status" value="1"/>
</dbReference>
<evidence type="ECO:0000256" key="1">
    <source>
        <dbReference type="ARBA" id="ARBA00004294"/>
    </source>
</evidence>
<sequence length="380" mass="41454">MTSRELYIFGSAFGLPSIDPHCLALIAYLSITGYEDYSIVECNDPALSPTGELPMLHDGKNWIGGANRILAYLSKTGHNADKRLSKEMVAKSVSYQALVDENLADAILFSWFADSENYISTLRKTYSDLLPFPSRYYAPTQMKKAAIQRVQKYGGRIESSGSTLVDTSKTQIYDVARDCYRVLNRRLGEQDFLFGDAPTTLDAKVFGYLALQIYPEIPNRRFGMILESQFPRLARYCDRCRERFLSGVPKPISAAEATAAASTAATDVQAGSGSALNPFVYAGEWLKGMFQSGTKPVGETGGAKEKTAEERDFARKRALAVGLGLVAMVAYVIGNGLVVIGTEDDEEGGYSGAGEGNFGQVEGGMFEEVHTPTEDFGDDD</sequence>
<keyword evidence="8" id="KW-1133">Transmembrane helix</keyword>
<gene>
    <name evidence="11" type="ORF">KVV02_000331</name>
</gene>
<dbReference type="SUPFAM" id="SSF47616">
    <property type="entry name" value="GST C-terminal domain-like"/>
    <property type="match status" value="1"/>
</dbReference>
<dbReference type="InterPro" id="IPR036282">
    <property type="entry name" value="Glutathione-S-Trfase_C_sf"/>
</dbReference>
<evidence type="ECO:0000256" key="5">
    <source>
        <dbReference type="ARBA" id="ARBA00022927"/>
    </source>
</evidence>
<dbReference type="GO" id="GO:0015031">
    <property type="term" value="P:protein transport"/>
    <property type="evidence" value="ECO:0007669"/>
    <property type="project" value="UniProtKB-KW"/>
</dbReference>
<keyword evidence="4" id="KW-1000">Mitochondrion outer membrane</keyword>
<dbReference type="InterPro" id="IPR019564">
    <property type="entry name" value="Sam37/metaxin_N"/>
</dbReference>